<accession>A0A2R6WL20</accession>
<dbReference type="PROSITE" id="PS50985">
    <property type="entry name" value="GRAS"/>
    <property type="match status" value="1"/>
</dbReference>
<evidence type="ECO:0000256" key="2">
    <source>
        <dbReference type="ARBA" id="ARBA00023163"/>
    </source>
</evidence>
<dbReference type="EMBL" id="KZ772751">
    <property type="protein sequence ID" value="PTQ34560.1"/>
    <property type="molecule type" value="Genomic_DNA"/>
</dbReference>
<dbReference type="Proteomes" id="UP000244005">
    <property type="component" value="Unassembled WGS sequence"/>
</dbReference>
<keyword evidence="4" id="KW-1185">Reference proteome</keyword>
<dbReference type="Gramene" id="Mp8g15500.1">
    <property type="protein sequence ID" value="Mp8g15500.1.cds1"/>
    <property type="gene ID" value="Mp8g15500"/>
</dbReference>
<dbReference type="InterPro" id="IPR005202">
    <property type="entry name" value="TF_GRAS"/>
</dbReference>
<keyword evidence="2" id="KW-0804">Transcription</keyword>
<evidence type="ECO:0000256" key="1">
    <source>
        <dbReference type="ARBA" id="ARBA00023015"/>
    </source>
</evidence>
<evidence type="ECO:0000313" key="4">
    <source>
        <dbReference type="Proteomes" id="UP000244005"/>
    </source>
</evidence>
<keyword evidence="1" id="KW-0805">Transcription regulation</keyword>
<organism evidence="3 4">
    <name type="scientific">Marchantia polymorpha</name>
    <name type="common">Common liverwort</name>
    <name type="synonym">Marchantia aquatica</name>
    <dbReference type="NCBI Taxonomy" id="3197"/>
    <lineage>
        <taxon>Eukaryota</taxon>
        <taxon>Viridiplantae</taxon>
        <taxon>Streptophyta</taxon>
        <taxon>Embryophyta</taxon>
        <taxon>Marchantiophyta</taxon>
        <taxon>Marchantiopsida</taxon>
        <taxon>Marchantiidae</taxon>
        <taxon>Marchantiales</taxon>
        <taxon>Marchantiaceae</taxon>
        <taxon>Marchantia</taxon>
    </lineage>
</organism>
<dbReference type="SMR" id="A0A2R6WL20"/>
<dbReference type="Pfam" id="PF03514">
    <property type="entry name" value="GRAS"/>
    <property type="match status" value="1"/>
</dbReference>
<protein>
    <submittedName>
        <fullName evidence="3">Uncharacterized protein</fullName>
    </submittedName>
</protein>
<name>A0A2R6WL20_MARPO</name>
<gene>
    <name evidence="3" type="ORF">MARPO_0079s0062</name>
</gene>
<reference evidence="4" key="1">
    <citation type="journal article" date="2017" name="Cell">
        <title>Insights into land plant evolution garnered from the Marchantia polymorpha genome.</title>
        <authorList>
            <person name="Bowman J.L."/>
            <person name="Kohchi T."/>
            <person name="Yamato K.T."/>
            <person name="Jenkins J."/>
            <person name="Shu S."/>
            <person name="Ishizaki K."/>
            <person name="Yamaoka S."/>
            <person name="Nishihama R."/>
            <person name="Nakamura Y."/>
            <person name="Berger F."/>
            <person name="Adam C."/>
            <person name="Aki S.S."/>
            <person name="Althoff F."/>
            <person name="Araki T."/>
            <person name="Arteaga-Vazquez M.A."/>
            <person name="Balasubrmanian S."/>
            <person name="Barry K."/>
            <person name="Bauer D."/>
            <person name="Boehm C.R."/>
            <person name="Briginshaw L."/>
            <person name="Caballero-Perez J."/>
            <person name="Catarino B."/>
            <person name="Chen F."/>
            <person name="Chiyoda S."/>
            <person name="Chovatia M."/>
            <person name="Davies K.M."/>
            <person name="Delmans M."/>
            <person name="Demura T."/>
            <person name="Dierschke T."/>
            <person name="Dolan L."/>
            <person name="Dorantes-Acosta A.E."/>
            <person name="Eklund D.M."/>
            <person name="Florent S.N."/>
            <person name="Flores-Sandoval E."/>
            <person name="Fujiyama A."/>
            <person name="Fukuzawa H."/>
            <person name="Galik B."/>
            <person name="Grimanelli D."/>
            <person name="Grimwood J."/>
            <person name="Grossniklaus U."/>
            <person name="Hamada T."/>
            <person name="Haseloff J."/>
            <person name="Hetherington A.J."/>
            <person name="Higo A."/>
            <person name="Hirakawa Y."/>
            <person name="Hundley H.N."/>
            <person name="Ikeda Y."/>
            <person name="Inoue K."/>
            <person name="Inoue S.I."/>
            <person name="Ishida S."/>
            <person name="Jia Q."/>
            <person name="Kakita M."/>
            <person name="Kanazawa T."/>
            <person name="Kawai Y."/>
            <person name="Kawashima T."/>
            <person name="Kennedy M."/>
            <person name="Kinose K."/>
            <person name="Kinoshita T."/>
            <person name="Kohara Y."/>
            <person name="Koide E."/>
            <person name="Komatsu K."/>
            <person name="Kopischke S."/>
            <person name="Kubo M."/>
            <person name="Kyozuka J."/>
            <person name="Lagercrantz U."/>
            <person name="Lin S.S."/>
            <person name="Lindquist E."/>
            <person name="Lipzen A.M."/>
            <person name="Lu C.W."/>
            <person name="De Luna E."/>
            <person name="Martienssen R.A."/>
            <person name="Minamino N."/>
            <person name="Mizutani M."/>
            <person name="Mizutani M."/>
            <person name="Mochizuki N."/>
            <person name="Monte I."/>
            <person name="Mosher R."/>
            <person name="Nagasaki H."/>
            <person name="Nakagami H."/>
            <person name="Naramoto S."/>
            <person name="Nishitani K."/>
            <person name="Ohtani M."/>
            <person name="Okamoto T."/>
            <person name="Okumura M."/>
            <person name="Phillips J."/>
            <person name="Pollak B."/>
            <person name="Reinders A."/>
            <person name="Rovekamp M."/>
            <person name="Sano R."/>
            <person name="Sawa S."/>
            <person name="Schmid M.W."/>
            <person name="Shirakawa M."/>
            <person name="Solano R."/>
            <person name="Spunde A."/>
            <person name="Suetsugu N."/>
            <person name="Sugano S."/>
            <person name="Sugiyama A."/>
            <person name="Sun R."/>
            <person name="Suzuki Y."/>
            <person name="Takenaka M."/>
            <person name="Takezawa D."/>
            <person name="Tomogane H."/>
            <person name="Tsuzuki M."/>
            <person name="Ueda T."/>
            <person name="Umeda M."/>
            <person name="Ward J.M."/>
            <person name="Watanabe Y."/>
            <person name="Yazaki K."/>
            <person name="Yokoyama R."/>
            <person name="Yoshitake Y."/>
            <person name="Yotsui I."/>
            <person name="Zachgo S."/>
            <person name="Schmutz J."/>
        </authorList>
    </citation>
    <scope>NUCLEOTIDE SEQUENCE [LARGE SCALE GENOMIC DNA]</scope>
    <source>
        <strain evidence="4">Tak-1</strain>
    </source>
</reference>
<evidence type="ECO:0000313" key="3">
    <source>
        <dbReference type="EMBL" id="PTQ34560.1"/>
    </source>
</evidence>
<proteinExistence type="predicted"/>
<sequence length="79" mass="9049">MEQGFLPRFVEAKHYFSSTVDSLPACLLASLSSSLAEREIVERLVLGREICKSVGSDGDQRVERHRTVDRWMLYMGFQL</sequence>
<dbReference type="AlphaFoldDB" id="A0A2R6WL20"/>